<dbReference type="InterPro" id="IPR043160">
    <property type="entry name" value="Dynein_C_barrel"/>
</dbReference>
<evidence type="ECO:0000313" key="2">
    <source>
        <dbReference type="EMBL" id="GBP35816.1"/>
    </source>
</evidence>
<feature type="domain" description="Dynein heavy chain C-terminal" evidence="1">
    <location>
        <begin position="89"/>
        <end position="245"/>
    </location>
</feature>
<gene>
    <name evidence="2" type="primary">che-3</name>
    <name evidence="2" type="ORF">EVAR_27736_1</name>
</gene>
<organism evidence="2 3">
    <name type="scientific">Eumeta variegata</name>
    <name type="common">Bagworm moth</name>
    <name type="synonym">Eumeta japonica</name>
    <dbReference type="NCBI Taxonomy" id="151549"/>
    <lineage>
        <taxon>Eukaryota</taxon>
        <taxon>Metazoa</taxon>
        <taxon>Ecdysozoa</taxon>
        <taxon>Arthropoda</taxon>
        <taxon>Hexapoda</taxon>
        <taxon>Insecta</taxon>
        <taxon>Pterygota</taxon>
        <taxon>Neoptera</taxon>
        <taxon>Endopterygota</taxon>
        <taxon>Lepidoptera</taxon>
        <taxon>Glossata</taxon>
        <taxon>Ditrysia</taxon>
        <taxon>Tineoidea</taxon>
        <taxon>Psychidae</taxon>
        <taxon>Oiketicinae</taxon>
        <taxon>Eumeta</taxon>
    </lineage>
</organism>
<dbReference type="InterPro" id="IPR041228">
    <property type="entry name" value="Dynein_C"/>
</dbReference>
<reference evidence="2 3" key="1">
    <citation type="journal article" date="2019" name="Commun. Biol.">
        <title>The bagworm genome reveals a unique fibroin gene that provides high tensile strength.</title>
        <authorList>
            <person name="Kono N."/>
            <person name="Nakamura H."/>
            <person name="Ohtoshi R."/>
            <person name="Tomita M."/>
            <person name="Numata K."/>
            <person name="Arakawa K."/>
        </authorList>
    </citation>
    <scope>NUCLEOTIDE SEQUENCE [LARGE SCALE GENOMIC DNA]</scope>
</reference>
<sequence length="274" mass="30660">MAHALSEQRFTSYRNTENWVDSWIGSKYKKFFRLGIRTLPKRCKKVVQNIGWWGCVCAGEAQEAARAVRAVHATLSAARDHPTTSPLINVPEEWLMMWWGPASPQHYVRELALRAHHAATRLQQPAGLPDDYFPQEIDLRSFLNPRRVLAAFRARTAARLLCTPDALDLCVKWDCATTNDDAVVVHGLRLSGAVWGQGLEPAPAHAPPHAPAPPLLLRYMQRDNKETTRDRTAVPVYASEARELLLLEVHAPPAPALRFRAITLNAVALFVAES</sequence>
<dbReference type="OrthoDB" id="616263at2759"/>
<dbReference type="Gene3D" id="3.10.490.20">
    <property type="match status" value="1"/>
</dbReference>
<evidence type="ECO:0000313" key="3">
    <source>
        <dbReference type="Proteomes" id="UP000299102"/>
    </source>
</evidence>
<accession>A0A4C1VAS5</accession>
<dbReference type="Pfam" id="PF18199">
    <property type="entry name" value="Dynein_C"/>
    <property type="match status" value="1"/>
</dbReference>
<protein>
    <submittedName>
        <fullName evidence="2">Cytoplasmic dynein 2 heavy chain 1</fullName>
    </submittedName>
</protein>
<evidence type="ECO:0000259" key="1">
    <source>
        <dbReference type="Pfam" id="PF18199"/>
    </source>
</evidence>
<name>A0A4C1VAS5_EUMVA</name>
<keyword evidence="3" id="KW-1185">Reference proteome</keyword>
<dbReference type="Proteomes" id="UP000299102">
    <property type="component" value="Unassembled WGS sequence"/>
</dbReference>
<proteinExistence type="predicted"/>
<comment type="caution">
    <text evidence="2">The sequence shown here is derived from an EMBL/GenBank/DDBJ whole genome shotgun (WGS) entry which is preliminary data.</text>
</comment>
<dbReference type="AlphaFoldDB" id="A0A4C1VAS5"/>
<dbReference type="STRING" id="151549.A0A4C1VAS5"/>
<dbReference type="EMBL" id="BGZK01000310">
    <property type="protein sequence ID" value="GBP35816.1"/>
    <property type="molecule type" value="Genomic_DNA"/>
</dbReference>